<dbReference type="InterPro" id="IPR027417">
    <property type="entry name" value="P-loop_NTPase"/>
</dbReference>
<dbReference type="EMBL" id="NHYE01005610">
    <property type="protein sequence ID" value="PPQ67626.1"/>
    <property type="molecule type" value="Genomic_DNA"/>
</dbReference>
<evidence type="ECO:0000313" key="2">
    <source>
        <dbReference type="EMBL" id="PPQ67626.1"/>
    </source>
</evidence>
<name>A0A409VN25_9AGAR</name>
<reference evidence="2 3" key="1">
    <citation type="journal article" date="2018" name="Evol. Lett.">
        <title>Horizontal gene cluster transfer increased hallucinogenic mushroom diversity.</title>
        <authorList>
            <person name="Reynolds H.T."/>
            <person name="Vijayakumar V."/>
            <person name="Gluck-Thaler E."/>
            <person name="Korotkin H.B."/>
            <person name="Matheny P.B."/>
            <person name="Slot J.C."/>
        </authorList>
    </citation>
    <scope>NUCLEOTIDE SEQUENCE [LARGE SCALE GENOMIC DNA]</scope>
    <source>
        <strain evidence="2 3">SRW20</strain>
    </source>
</reference>
<dbReference type="InParanoid" id="A0A409VN25"/>
<dbReference type="AlphaFoldDB" id="A0A409VN25"/>
<evidence type="ECO:0008006" key="4">
    <source>
        <dbReference type="Google" id="ProtNLM"/>
    </source>
</evidence>
<dbReference type="Proteomes" id="UP000284706">
    <property type="component" value="Unassembled WGS sequence"/>
</dbReference>
<dbReference type="Gene3D" id="3.40.50.300">
    <property type="entry name" value="P-loop containing nucleotide triphosphate hydrolases"/>
    <property type="match status" value="1"/>
</dbReference>
<gene>
    <name evidence="2" type="ORF">CVT26_006836</name>
</gene>
<feature type="non-terminal residue" evidence="2">
    <location>
        <position position="105"/>
    </location>
</feature>
<evidence type="ECO:0000313" key="3">
    <source>
        <dbReference type="Proteomes" id="UP000284706"/>
    </source>
</evidence>
<keyword evidence="3" id="KW-1185">Reference proteome</keyword>
<evidence type="ECO:0000256" key="1">
    <source>
        <dbReference type="SAM" id="MobiDB-lite"/>
    </source>
</evidence>
<comment type="caution">
    <text evidence="2">The sequence shown here is derived from an EMBL/GenBank/DDBJ whole genome shotgun (WGS) entry which is preliminary data.</text>
</comment>
<proteinExistence type="predicted"/>
<sequence length="105" mass="11956">MTKKRKRQLNIEDEDETQESKRASTVRDLPFVTIDTLPLNFESQYAKFERIADETILDMNLRSNREQLEAFQTVAQHLANRGPEQLLLLVSGVGGTGKSHVIKSI</sequence>
<feature type="region of interest" description="Disordered" evidence="1">
    <location>
        <begin position="1"/>
        <end position="23"/>
    </location>
</feature>
<protein>
    <recommendedName>
        <fullName evidence="4">ATP-dependent DNA helicase</fullName>
    </recommendedName>
</protein>
<accession>A0A409VN25</accession>
<organism evidence="2 3">
    <name type="scientific">Gymnopilus dilepis</name>
    <dbReference type="NCBI Taxonomy" id="231916"/>
    <lineage>
        <taxon>Eukaryota</taxon>
        <taxon>Fungi</taxon>
        <taxon>Dikarya</taxon>
        <taxon>Basidiomycota</taxon>
        <taxon>Agaricomycotina</taxon>
        <taxon>Agaricomycetes</taxon>
        <taxon>Agaricomycetidae</taxon>
        <taxon>Agaricales</taxon>
        <taxon>Agaricineae</taxon>
        <taxon>Hymenogastraceae</taxon>
        <taxon>Gymnopilus</taxon>
    </lineage>
</organism>